<comment type="caution">
    <text evidence="2">The sequence shown here is derived from an EMBL/GenBank/DDBJ whole genome shotgun (WGS) entry which is preliminary data.</text>
</comment>
<evidence type="ECO:0008006" key="4">
    <source>
        <dbReference type="Google" id="ProtNLM"/>
    </source>
</evidence>
<feature type="region of interest" description="Disordered" evidence="1">
    <location>
        <begin position="361"/>
        <end position="391"/>
    </location>
</feature>
<protein>
    <recommendedName>
        <fullName evidence="4">Ubiquitin-like protease family profile domain-containing protein</fullName>
    </recommendedName>
</protein>
<sequence>MNKRRQAPRRRQAPTPKSASDPASDLGKEKEKQEHKTMEDMRDGNAQEEHEPMNIEKGIGREDEEIIDLTEPSYQESPDLEKEEEKQAQKIHMKNETAEGADDNMNITEDSEMQNNIDQEENCHMEIKQENKLQQQTEPAKEEEKLTTLTEQLNQNSPDGKALKQNTTDHATAMHNKPKRDSSAVILPKDYKCTEYDLEVIKPIMNTPKDGEEELVYYPGVATINRKQMDCLFQKTGVEAYLNDEVMNAYIGLMNEEKNLLHRADGSVILENTFISEILKRDGANEEEMMDEFYQEEDNNNNRAMEERVTRYLETDMKDMANFRPKLASILLTSKLNEASGQPPEEYDDTGSPSDIQMIEEKDRKKSLSKRKRSPIQSKKEEEDGLPEDTNKCLDAIIMEAEKEEQNKKRTCRSESMIDDIPLEDLAHLMDVEGEDVPQPTEEDLIDKVCDMMTMMDDQAVLRTTWVQSYSPHKISITLREMQEFLRMDQPMSNNIFDMGAISQFGKHPKFRKEMDIKELSKTLKSWPSLYYDISYCRYVLLPYTVAGLYTLFVIDHEEKTVKVFDPKPIDDCWKHRPCKRYFRKIENISSNYFQARRKAGCQHGFEDLFVWKDDDIEETPLVDSILSGDVVLQLMYTFNGTREAKLMYKDGRTMRRRLLVDMLTYEGNANQDIIPEKIRRYLRMIKEKSAPKI</sequence>
<dbReference type="Gene3D" id="3.40.395.10">
    <property type="entry name" value="Adenoviral Proteinase, Chain A"/>
    <property type="match status" value="1"/>
</dbReference>
<evidence type="ECO:0000313" key="2">
    <source>
        <dbReference type="EMBL" id="TVU07396.1"/>
    </source>
</evidence>
<name>A0A5J9T7N4_9POAL</name>
<feature type="region of interest" description="Disordered" evidence="1">
    <location>
        <begin position="1"/>
        <end position="103"/>
    </location>
</feature>
<evidence type="ECO:0000256" key="1">
    <source>
        <dbReference type="SAM" id="MobiDB-lite"/>
    </source>
</evidence>
<dbReference type="EMBL" id="RWGY01000045">
    <property type="protein sequence ID" value="TVU07396.1"/>
    <property type="molecule type" value="Genomic_DNA"/>
</dbReference>
<feature type="region of interest" description="Disordered" evidence="1">
    <location>
        <begin position="337"/>
        <end position="356"/>
    </location>
</feature>
<dbReference type="Proteomes" id="UP000324897">
    <property type="component" value="Unassembled WGS sequence"/>
</dbReference>
<organism evidence="2 3">
    <name type="scientific">Eragrostis curvula</name>
    <name type="common">weeping love grass</name>
    <dbReference type="NCBI Taxonomy" id="38414"/>
    <lineage>
        <taxon>Eukaryota</taxon>
        <taxon>Viridiplantae</taxon>
        <taxon>Streptophyta</taxon>
        <taxon>Embryophyta</taxon>
        <taxon>Tracheophyta</taxon>
        <taxon>Spermatophyta</taxon>
        <taxon>Magnoliopsida</taxon>
        <taxon>Liliopsida</taxon>
        <taxon>Poales</taxon>
        <taxon>Poaceae</taxon>
        <taxon>PACMAD clade</taxon>
        <taxon>Chloridoideae</taxon>
        <taxon>Eragrostideae</taxon>
        <taxon>Eragrostidinae</taxon>
        <taxon>Eragrostis</taxon>
    </lineage>
</organism>
<accession>A0A5J9T7N4</accession>
<keyword evidence="3" id="KW-1185">Reference proteome</keyword>
<dbReference type="OrthoDB" id="696656at2759"/>
<feature type="compositionally biased region" description="Basic and acidic residues" evidence="1">
    <location>
        <begin position="26"/>
        <end position="61"/>
    </location>
</feature>
<proteinExistence type="predicted"/>
<gene>
    <name evidence="2" type="ORF">EJB05_47449</name>
</gene>
<feature type="compositionally biased region" description="Basic residues" evidence="1">
    <location>
        <begin position="1"/>
        <end position="12"/>
    </location>
</feature>
<feature type="compositionally biased region" description="Basic and acidic residues" evidence="1">
    <location>
        <begin position="79"/>
        <end position="97"/>
    </location>
</feature>
<evidence type="ECO:0000313" key="3">
    <source>
        <dbReference type="Proteomes" id="UP000324897"/>
    </source>
</evidence>
<dbReference type="Gramene" id="TVU07396">
    <property type="protein sequence ID" value="TVU07396"/>
    <property type="gene ID" value="EJB05_47449"/>
</dbReference>
<reference evidence="2 3" key="1">
    <citation type="journal article" date="2019" name="Sci. Rep.">
        <title>A high-quality genome of Eragrostis curvula grass provides insights into Poaceae evolution and supports new strategies to enhance forage quality.</title>
        <authorList>
            <person name="Carballo J."/>
            <person name="Santos B.A.C.M."/>
            <person name="Zappacosta D."/>
            <person name="Garbus I."/>
            <person name="Selva J.P."/>
            <person name="Gallo C.A."/>
            <person name="Diaz A."/>
            <person name="Albertini E."/>
            <person name="Caccamo M."/>
            <person name="Echenique V."/>
        </authorList>
    </citation>
    <scope>NUCLEOTIDE SEQUENCE [LARGE SCALE GENOMIC DNA]</scope>
    <source>
        <strain evidence="3">cv. Victoria</strain>
        <tissue evidence="2">Leaf</tissue>
    </source>
</reference>
<dbReference type="AlphaFoldDB" id="A0A5J9T7N4"/>